<name>A0A9P4JL97_9PLEO</name>
<dbReference type="Gene3D" id="1.25.10.10">
    <property type="entry name" value="Leucine-rich Repeat Variant"/>
    <property type="match status" value="3"/>
</dbReference>
<dbReference type="InterPro" id="IPR011989">
    <property type="entry name" value="ARM-like"/>
</dbReference>
<dbReference type="GO" id="GO:0005737">
    <property type="term" value="C:cytoplasm"/>
    <property type="evidence" value="ECO:0007669"/>
    <property type="project" value="UniProtKB-SubCell"/>
</dbReference>
<dbReference type="Proteomes" id="UP000799536">
    <property type="component" value="Unassembled WGS sequence"/>
</dbReference>
<dbReference type="InterPro" id="IPR038739">
    <property type="entry name" value="ARMC8/Vid28"/>
</dbReference>
<dbReference type="AlphaFoldDB" id="A0A9P4JL97"/>
<evidence type="ECO:0000256" key="1">
    <source>
        <dbReference type="ARBA" id="ARBA00004123"/>
    </source>
</evidence>
<dbReference type="GO" id="GO:0034657">
    <property type="term" value="C:GID complex"/>
    <property type="evidence" value="ECO:0007669"/>
    <property type="project" value="TreeGrafter"/>
</dbReference>
<keyword evidence="4" id="KW-0677">Repeat</keyword>
<comment type="caution">
    <text evidence="7">The sequence shown here is derived from an EMBL/GenBank/DDBJ whole genome shotgun (WGS) entry which is preliminary data.</text>
</comment>
<dbReference type="GO" id="GO:0005634">
    <property type="term" value="C:nucleus"/>
    <property type="evidence" value="ECO:0007669"/>
    <property type="project" value="UniProtKB-SubCell"/>
</dbReference>
<evidence type="ECO:0000313" key="7">
    <source>
        <dbReference type="EMBL" id="KAF2200261.1"/>
    </source>
</evidence>
<evidence type="ECO:0000256" key="6">
    <source>
        <dbReference type="SAM" id="MobiDB-lite"/>
    </source>
</evidence>
<dbReference type="InterPro" id="IPR000225">
    <property type="entry name" value="Armadillo"/>
</dbReference>
<evidence type="ECO:0000256" key="5">
    <source>
        <dbReference type="ARBA" id="ARBA00023242"/>
    </source>
</evidence>
<evidence type="ECO:0000256" key="3">
    <source>
        <dbReference type="ARBA" id="ARBA00022490"/>
    </source>
</evidence>
<evidence type="ECO:0000256" key="4">
    <source>
        <dbReference type="ARBA" id="ARBA00022737"/>
    </source>
</evidence>
<feature type="compositionally biased region" description="Acidic residues" evidence="6">
    <location>
        <begin position="771"/>
        <end position="781"/>
    </location>
</feature>
<dbReference type="EMBL" id="ML994031">
    <property type="protein sequence ID" value="KAF2200261.1"/>
    <property type="molecule type" value="Genomic_DNA"/>
</dbReference>
<evidence type="ECO:0000256" key="2">
    <source>
        <dbReference type="ARBA" id="ARBA00004496"/>
    </source>
</evidence>
<dbReference type="SMART" id="SM00185">
    <property type="entry name" value="ARM"/>
    <property type="match status" value="3"/>
</dbReference>
<organism evidence="7 8">
    <name type="scientific">Delitschia confertaspora ATCC 74209</name>
    <dbReference type="NCBI Taxonomy" id="1513339"/>
    <lineage>
        <taxon>Eukaryota</taxon>
        <taxon>Fungi</taxon>
        <taxon>Dikarya</taxon>
        <taxon>Ascomycota</taxon>
        <taxon>Pezizomycotina</taxon>
        <taxon>Dothideomycetes</taxon>
        <taxon>Pleosporomycetidae</taxon>
        <taxon>Pleosporales</taxon>
        <taxon>Delitschiaceae</taxon>
        <taxon>Delitschia</taxon>
    </lineage>
</organism>
<dbReference type="PANTHER" id="PTHR15651:SF7">
    <property type="entry name" value="ARMADILLO REPEAT-CONTAINING PROTEIN 8"/>
    <property type="match status" value="1"/>
</dbReference>
<gene>
    <name evidence="7" type="ORF">GQ43DRAFT_441745</name>
</gene>
<dbReference type="PANTHER" id="PTHR15651">
    <property type="entry name" value="ARMADILLO REPEAT-CONTAINING PROTEIN 8"/>
    <property type="match status" value="1"/>
</dbReference>
<dbReference type="GO" id="GO:0043161">
    <property type="term" value="P:proteasome-mediated ubiquitin-dependent protein catabolic process"/>
    <property type="evidence" value="ECO:0007669"/>
    <property type="project" value="TreeGrafter"/>
</dbReference>
<protein>
    <submittedName>
        <fullName evidence="7">ARM repeat-containing protein</fullName>
    </submittedName>
</protein>
<keyword evidence="8" id="KW-1185">Reference proteome</keyword>
<dbReference type="SUPFAM" id="SSF48371">
    <property type="entry name" value="ARM repeat"/>
    <property type="match status" value="2"/>
</dbReference>
<proteinExistence type="predicted"/>
<keyword evidence="3" id="KW-0963">Cytoplasm</keyword>
<dbReference type="OrthoDB" id="5559898at2759"/>
<dbReference type="InterPro" id="IPR016024">
    <property type="entry name" value="ARM-type_fold"/>
</dbReference>
<comment type="subcellular location">
    <subcellularLocation>
        <location evidence="2">Cytoplasm</location>
    </subcellularLocation>
    <subcellularLocation>
        <location evidence="1">Nucleus</location>
    </subcellularLocation>
</comment>
<feature type="region of interest" description="Disordered" evidence="6">
    <location>
        <begin position="1047"/>
        <end position="1077"/>
    </location>
</feature>
<keyword evidence="5" id="KW-0539">Nucleus</keyword>
<accession>A0A9P4JL97</accession>
<sequence length="1077" mass="118714">MGRTPISPAIVELINPNSTPDQQVQALRDLKNEIVGHEQRKELAVRQGVVRPLVEILRAEGRRGGKRKTGVINGSGSFAVAETAQAWDITDEMRYQATLVVGSLALGGPAFAAPLLAANVLPPLLEALSPNEVSLKLIIPTLRSLLLVVDATSMEKPVWTDSTDGPLRKSPTTVVAQHIYTLPVMENLAEILRQASPSPTVQLAQSLVMQLISKTCYADNQQEMLLEAGILNTLATKLSAIALEDAQYLRLEPRTPSPDAMDASYLGDILEAISVIIKDSNYRTARFLYSPSIRALFPSRKDNQTGTYEEGNNSAQGAPWEKLIPRLHCGQYRSDPYSKTFPPLGTLQSQGDRSTRLPGMDYLQQRPQNVAVEEYETSLVSWLIHIARKSRGPSRLATCWLLGVLKTFSDAYPSDDPSTRVREKYFSYLVVPLVMKMIEDVDPTSQAALNSVSSPTQYQENRLILETAPLVLAELIKGDEKAQLAAVNGKIIPVLCNILKKSFDPVLTNSKPLWAPKPASATPLDPNVDPVSSTMGKPGLGLDLFHALKYRLSALKAIAAIADSQDAIRKQFFENGTFTCIHDSLIPIYEGSGDLTAKTGNPPPVLIAACEAVRSLSRSVSNLRTSLIDNGIAKPISALLVHPNVEVQIAATSVLTNLVLDFSPMRDQIISLGAVKNLCDHCHSANYTLRLESLWALKHMCMNAGYDVKMKILEELGVGWLVQVLSGEPRDISTIMQSKTQLSTPIGMGTPNAAGEQVDILNAVDDPRMDVDEESSSEEDEHMTGGDNMGSFRHRELRPPPKINPQTRLKQLKDLEQDMHLKAVEEDLRIQEQALDLIRNWIYDTKNPGQLIDHLLNAFDQTRFFELIDSKLRPRASVSTPFPEIWDSVHYQSSNPHPHPAFAHTQHPQRTSSFQCQAHAREFIYHAALNILLHIANGHASHRSLLLSQTQLMNHVLPMFTHPNREIRLACAYMMSNLTFVEDQDDKPSAEERAVLLRGLGFEDAIKGLAKDADQDVKERGKMALDNIRGLLDNTGVRGFRNLSAGEGTSSTGPFGENAALRGGFGSLHPHRTWGRD</sequence>
<reference evidence="7" key="1">
    <citation type="journal article" date="2020" name="Stud. Mycol.">
        <title>101 Dothideomycetes genomes: a test case for predicting lifestyles and emergence of pathogens.</title>
        <authorList>
            <person name="Haridas S."/>
            <person name="Albert R."/>
            <person name="Binder M."/>
            <person name="Bloem J."/>
            <person name="Labutti K."/>
            <person name="Salamov A."/>
            <person name="Andreopoulos B."/>
            <person name="Baker S."/>
            <person name="Barry K."/>
            <person name="Bills G."/>
            <person name="Bluhm B."/>
            <person name="Cannon C."/>
            <person name="Castanera R."/>
            <person name="Culley D."/>
            <person name="Daum C."/>
            <person name="Ezra D."/>
            <person name="Gonzalez J."/>
            <person name="Henrissat B."/>
            <person name="Kuo A."/>
            <person name="Liang C."/>
            <person name="Lipzen A."/>
            <person name="Lutzoni F."/>
            <person name="Magnuson J."/>
            <person name="Mondo S."/>
            <person name="Nolan M."/>
            <person name="Ohm R."/>
            <person name="Pangilinan J."/>
            <person name="Park H.-J."/>
            <person name="Ramirez L."/>
            <person name="Alfaro M."/>
            <person name="Sun H."/>
            <person name="Tritt A."/>
            <person name="Yoshinaga Y."/>
            <person name="Zwiers L.-H."/>
            <person name="Turgeon B."/>
            <person name="Goodwin S."/>
            <person name="Spatafora J."/>
            <person name="Crous P."/>
            <person name="Grigoriev I."/>
        </authorList>
    </citation>
    <scope>NUCLEOTIDE SEQUENCE</scope>
    <source>
        <strain evidence="7">ATCC 74209</strain>
    </source>
</reference>
<feature type="region of interest" description="Disordered" evidence="6">
    <location>
        <begin position="770"/>
        <end position="805"/>
    </location>
</feature>
<evidence type="ECO:0000313" key="8">
    <source>
        <dbReference type="Proteomes" id="UP000799536"/>
    </source>
</evidence>